<evidence type="ECO:0000313" key="2">
    <source>
        <dbReference type="Proteomes" id="UP001168990"/>
    </source>
</evidence>
<dbReference type="EMBL" id="JAQQBS010001422">
    <property type="protein sequence ID" value="KAK0164796.1"/>
    <property type="molecule type" value="Genomic_DNA"/>
</dbReference>
<name>A0AA39F8B4_9HYME</name>
<keyword evidence="2" id="KW-1185">Reference proteome</keyword>
<gene>
    <name evidence="1" type="ORF">PV328_003371</name>
</gene>
<protein>
    <submittedName>
        <fullName evidence="1">Uncharacterized protein</fullName>
    </submittedName>
</protein>
<evidence type="ECO:0000313" key="1">
    <source>
        <dbReference type="EMBL" id="KAK0164796.1"/>
    </source>
</evidence>
<accession>A0AA39F8B4</accession>
<sequence length="140" mass="16806">MMDVHAMESSQNKLGIVMKHKRNINPKMKKLISFINVKINKEMDDIFMNFYNFLNIRFINNMNHSDIERLKRAVRKPSRWAQFERELAHYLQTEKNLPPNLTSDHLVSFLIHVQNLKSTEKQIIRLQMKIIEELSRRVSK</sequence>
<reference evidence="1" key="2">
    <citation type="submission" date="2023-03" db="EMBL/GenBank/DDBJ databases">
        <authorList>
            <person name="Inwood S.N."/>
            <person name="Skelly J.G."/>
            <person name="Guhlin J."/>
            <person name="Harrop T.W.R."/>
            <person name="Goldson S.G."/>
            <person name="Dearden P.K."/>
        </authorList>
    </citation>
    <scope>NUCLEOTIDE SEQUENCE</scope>
    <source>
        <strain evidence="1">Irish</strain>
        <tissue evidence="1">Whole body</tissue>
    </source>
</reference>
<proteinExistence type="predicted"/>
<comment type="caution">
    <text evidence="1">The sequence shown here is derived from an EMBL/GenBank/DDBJ whole genome shotgun (WGS) entry which is preliminary data.</text>
</comment>
<reference evidence="1" key="1">
    <citation type="journal article" date="2023" name="bioRxiv">
        <title>Scaffold-level genome assemblies of two parasitoid biocontrol wasps reveal the parthenogenesis mechanism and an associated novel virus.</title>
        <authorList>
            <person name="Inwood S."/>
            <person name="Skelly J."/>
            <person name="Guhlin J."/>
            <person name="Harrop T."/>
            <person name="Goldson S."/>
            <person name="Dearden P."/>
        </authorList>
    </citation>
    <scope>NUCLEOTIDE SEQUENCE</scope>
    <source>
        <strain evidence="1">Irish</strain>
        <tissue evidence="1">Whole body</tissue>
    </source>
</reference>
<dbReference type="Proteomes" id="UP001168990">
    <property type="component" value="Unassembled WGS sequence"/>
</dbReference>
<dbReference type="AlphaFoldDB" id="A0AA39F8B4"/>
<organism evidence="1 2">
    <name type="scientific">Microctonus aethiopoides</name>
    <dbReference type="NCBI Taxonomy" id="144406"/>
    <lineage>
        <taxon>Eukaryota</taxon>
        <taxon>Metazoa</taxon>
        <taxon>Ecdysozoa</taxon>
        <taxon>Arthropoda</taxon>
        <taxon>Hexapoda</taxon>
        <taxon>Insecta</taxon>
        <taxon>Pterygota</taxon>
        <taxon>Neoptera</taxon>
        <taxon>Endopterygota</taxon>
        <taxon>Hymenoptera</taxon>
        <taxon>Apocrita</taxon>
        <taxon>Ichneumonoidea</taxon>
        <taxon>Braconidae</taxon>
        <taxon>Euphorinae</taxon>
        <taxon>Microctonus</taxon>
    </lineage>
</organism>